<dbReference type="PROSITE" id="PS00062">
    <property type="entry name" value="ALDOKETO_REDUCTASE_2"/>
    <property type="match status" value="1"/>
</dbReference>
<sequence length="295" mass="32408">MLTSAVGNATRLSLESTVRLRSGATMPVIGYGVYQARGDDCKNGVKVALQCGYRHIDSAQAYHNETLVGAGVANSGVPRSKVFITTKFMPGHTVPTDDEVFDQLVKSTRRFTPNAPKPPEGHLDLLLIHAPRPNEEARAVHWKALQRAQKEGWARDIGVSNFGVKHLRALPEPLPAVNQIELHPWCQQRDIVRYCQEKGIVVQAYCPIVRADPKRLGDPVVVKIAEKHGKKAPQVLIRWSLQKGYVPLPKSVTPGRIAANIDVFDFELDAEDMAALDSLDEGSEGACSWNPVDSP</sequence>
<keyword evidence="2" id="KW-0560">Oxidoreductase</keyword>
<dbReference type="FunFam" id="3.20.20.100:FF:000015">
    <property type="entry name" value="Oxidoreductase, aldo/keto reductase family"/>
    <property type="match status" value="1"/>
</dbReference>
<proteinExistence type="inferred from homology"/>
<evidence type="ECO:0000256" key="4">
    <source>
        <dbReference type="PIRSR" id="PIRSR000097-2"/>
    </source>
</evidence>
<dbReference type="Gene3D" id="3.20.20.100">
    <property type="entry name" value="NADP-dependent oxidoreductase domain"/>
    <property type="match status" value="1"/>
</dbReference>
<organism evidence="7 8">
    <name type="scientific">Cutaneotrichosporon spelunceum</name>
    <dbReference type="NCBI Taxonomy" id="1672016"/>
    <lineage>
        <taxon>Eukaryota</taxon>
        <taxon>Fungi</taxon>
        <taxon>Dikarya</taxon>
        <taxon>Basidiomycota</taxon>
        <taxon>Agaricomycotina</taxon>
        <taxon>Tremellomycetes</taxon>
        <taxon>Trichosporonales</taxon>
        <taxon>Trichosporonaceae</taxon>
        <taxon>Cutaneotrichosporon</taxon>
    </lineage>
</organism>
<evidence type="ECO:0000256" key="3">
    <source>
        <dbReference type="PIRSR" id="PIRSR000097-1"/>
    </source>
</evidence>
<dbReference type="PRINTS" id="PR00069">
    <property type="entry name" value="ALDKETRDTASE"/>
</dbReference>
<dbReference type="InterPro" id="IPR023210">
    <property type="entry name" value="NADP_OxRdtase_dom"/>
</dbReference>
<evidence type="ECO:0000313" key="7">
    <source>
        <dbReference type="EMBL" id="GMK56230.1"/>
    </source>
</evidence>
<dbReference type="InterPro" id="IPR036812">
    <property type="entry name" value="NAD(P)_OxRdtase_dom_sf"/>
</dbReference>
<evidence type="ECO:0000256" key="2">
    <source>
        <dbReference type="ARBA" id="ARBA00023002"/>
    </source>
</evidence>
<evidence type="ECO:0000256" key="5">
    <source>
        <dbReference type="PIRSR" id="PIRSR000097-3"/>
    </source>
</evidence>
<reference evidence="7" key="2">
    <citation type="submission" date="2023-06" db="EMBL/GenBank/DDBJ databases">
        <authorList>
            <person name="Kobayashi Y."/>
            <person name="Kayamori A."/>
            <person name="Aoki K."/>
            <person name="Shiwa Y."/>
            <person name="Fujita N."/>
            <person name="Sugita T."/>
            <person name="Iwasaki W."/>
            <person name="Tanaka N."/>
            <person name="Takashima M."/>
        </authorList>
    </citation>
    <scope>NUCLEOTIDE SEQUENCE</scope>
    <source>
        <strain evidence="7">HIS016</strain>
    </source>
</reference>
<dbReference type="AlphaFoldDB" id="A0AAD3TTM2"/>
<dbReference type="PANTHER" id="PTHR43827">
    <property type="entry name" value="2,5-DIKETO-D-GLUCONIC ACID REDUCTASE"/>
    <property type="match status" value="1"/>
</dbReference>
<feature type="domain" description="NADP-dependent oxidoreductase" evidence="6">
    <location>
        <begin position="41"/>
        <end position="281"/>
    </location>
</feature>
<dbReference type="SUPFAM" id="SSF51430">
    <property type="entry name" value="NAD(P)-linked oxidoreductase"/>
    <property type="match status" value="1"/>
</dbReference>
<reference evidence="7" key="1">
    <citation type="journal article" date="2023" name="BMC Genomics">
        <title>Chromosome-level genome assemblies of Cutaneotrichosporon spp. (Trichosporonales, Basidiomycota) reveal imbalanced evolution between nucleotide sequences and chromosome synteny.</title>
        <authorList>
            <person name="Kobayashi Y."/>
            <person name="Kayamori A."/>
            <person name="Aoki K."/>
            <person name="Shiwa Y."/>
            <person name="Matsutani M."/>
            <person name="Fujita N."/>
            <person name="Sugita T."/>
            <person name="Iwasaki W."/>
            <person name="Tanaka N."/>
            <person name="Takashima M."/>
        </authorList>
    </citation>
    <scope>NUCLEOTIDE SEQUENCE</scope>
    <source>
        <strain evidence="7">HIS016</strain>
    </source>
</reference>
<evidence type="ECO:0000259" key="6">
    <source>
        <dbReference type="Pfam" id="PF00248"/>
    </source>
</evidence>
<dbReference type="InterPro" id="IPR018170">
    <property type="entry name" value="Aldo/ket_reductase_CS"/>
</dbReference>
<keyword evidence="8" id="KW-1185">Reference proteome</keyword>
<dbReference type="Pfam" id="PF00248">
    <property type="entry name" value="Aldo_ket_red"/>
    <property type="match status" value="1"/>
</dbReference>
<feature type="binding site" evidence="4">
    <location>
        <position position="129"/>
    </location>
    <ligand>
        <name>substrate</name>
    </ligand>
</feature>
<comment type="caution">
    <text evidence="7">The sequence shown here is derived from an EMBL/GenBank/DDBJ whole genome shotgun (WGS) entry which is preliminary data.</text>
</comment>
<gene>
    <name evidence="7" type="ORF">CspeluHIS016_0300700</name>
</gene>
<dbReference type="CDD" id="cd19071">
    <property type="entry name" value="AKR_AKR1-5-like"/>
    <property type="match status" value="1"/>
</dbReference>
<dbReference type="PANTHER" id="PTHR43827:SF13">
    <property type="entry name" value="ALDO_KETO REDUCTASE FAMILY PROTEIN"/>
    <property type="match status" value="1"/>
</dbReference>
<feature type="site" description="Lowers pKa of active site Tyr" evidence="5">
    <location>
        <position position="87"/>
    </location>
</feature>
<accession>A0AAD3TTM2</accession>
<dbReference type="PROSITE" id="PS00063">
    <property type="entry name" value="ALDOKETO_REDUCTASE_3"/>
    <property type="match status" value="1"/>
</dbReference>
<feature type="active site" description="Proton donor" evidence="3">
    <location>
        <position position="62"/>
    </location>
</feature>
<evidence type="ECO:0000313" key="8">
    <source>
        <dbReference type="Proteomes" id="UP001222932"/>
    </source>
</evidence>
<comment type="similarity">
    <text evidence="1">Belongs to the aldo/keto reductase family.</text>
</comment>
<name>A0AAD3TTM2_9TREE</name>
<dbReference type="InterPro" id="IPR020471">
    <property type="entry name" value="AKR"/>
</dbReference>
<evidence type="ECO:0000256" key="1">
    <source>
        <dbReference type="ARBA" id="ARBA00007905"/>
    </source>
</evidence>
<dbReference type="Proteomes" id="UP001222932">
    <property type="component" value="Unassembled WGS sequence"/>
</dbReference>
<protein>
    <recommendedName>
        <fullName evidence="6">NADP-dependent oxidoreductase domain-containing protein</fullName>
    </recommendedName>
</protein>
<dbReference type="EMBL" id="BTCM01000003">
    <property type="protein sequence ID" value="GMK56230.1"/>
    <property type="molecule type" value="Genomic_DNA"/>
</dbReference>
<dbReference type="GO" id="GO:0016491">
    <property type="term" value="F:oxidoreductase activity"/>
    <property type="evidence" value="ECO:0007669"/>
    <property type="project" value="UniProtKB-KW"/>
</dbReference>
<dbReference type="PIRSF" id="PIRSF000097">
    <property type="entry name" value="AKR"/>
    <property type="match status" value="1"/>
</dbReference>
<dbReference type="PROSITE" id="PS00798">
    <property type="entry name" value="ALDOKETO_REDUCTASE_1"/>
    <property type="match status" value="1"/>
</dbReference>